<dbReference type="AlphaFoldDB" id="A0A7M5VF72"/>
<dbReference type="Gene3D" id="3.90.180.10">
    <property type="entry name" value="Medium-chain alcohol dehydrogenases, catalytic domain"/>
    <property type="match status" value="1"/>
</dbReference>
<dbReference type="Proteomes" id="UP000594262">
    <property type="component" value="Unplaced"/>
</dbReference>
<protein>
    <recommendedName>
        <fullName evidence="1">Enoyl reductase (ER) domain-containing protein</fullName>
    </recommendedName>
</protein>
<dbReference type="InterPro" id="IPR042633">
    <property type="entry name" value="CRYZL1"/>
</dbReference>
<dbReference type="GO" id="GO:0016491">
    <property type="term" value="F:oxidoreductase activity"/>
    <property type="evidence" value="ECO:0007669"/>
    <property type="project" value="InterPro"/>
</dbReference>
<dbReference type="SUPFAM" id="SSF50129">
    <property type="entry name" value="GroES-like"/>
    <property type="match status" value="1"/>
</dbReference>
<dbReference type="InterPro" id="IPR036291">
    <property type="entry name" value="NAD(P)-bd_dom_sf"/>
</dbReference>
<dbReference type="Pfam" id="PF08240">
    <property type="entry name" value="ADH_N"/>
    <property type="match status" value="1"/>
</dbReference>
<sequence length="288" mass="31746">MKVYTEKTLNRKLLLNYTEEKKKNYTVEDEIFDESELGADEVLVKINSCSLPDSQHPLLKKIQSLDNALPIGQDISGSIIAVGKDVQTFEIEDQVTGVIPANSGECGCANYCRISHYDIVKKAENVSHVDACSGIGDSVKAYTALFYQAKIQSGETLLILDACTGYGTIANQLAQYWGAKVIVVGSTDEEIAFLQNLEPPASQVVDLRNKRRSLASICLEETGGLGVDCILDNKVELYSEEYLDTLQTSKKSKKILPTKFEVISSLAVGGRWVHNNTIYNLTHQIQNC</sequence>
<dbReference type="EnsemblMetazoa" id="CLYHEMT010279.1">
    <property type="protein sequence ID" value="CLYHEMP010279.1"/>
    <property type="gene ID" value="CLYHEMG010279"/>
</dbReference>
<dbReference type="InterPro" id="IPR013149">
    <property type="entry name" value="ADH-like_C"/>
</dbReference>
<dbReference type="PANTHER" id="PTHR44461">
    <property type="entry name" value="QUINONE OXIDOREDUCTASE-LIKE PROTEIN 1"/>
    <property type="match status" value="1"/>
</dbReference>
<dbReference type="InterPro" id="IPR020843">
    <property type="entry name" value="ER"/>
</dbReference>
<dbReference type="OrthoDB" id="3509362at2759"/>
<dbReference type="InterPro" id="IPR011032">
    <property type="entry name" value="GroES-like_sf"/>
</dbReference>
<evidence type="ECO:0000259" key="1">
    <source>
        <dbReference type="SMART" id="SM00829"/>
    </source>
</evidence>
<evidence type="ECO:0000313" key="3">
    <source>
        <dbReference type="Proteomes" id="UP000594262"/>
    </source>
</evidence>
<dbReference type="PANTHER" id="PTHR44461:SF1">
    <property type="entry name" value="QUINONE OXIDOREDUCTASE-LIKE PROTEIN 1"/>
    <property type="match status" value="1"/>
</dbReference>
<feature type="domain" description="Enoyl reductase (ER)" evidence="1">
    <location>
        <begin position="23"/>
        <end position="278"/>
    </location>
</feature>
<reference evidence="2" key="1">
    <citation type="submission" date="2021-01" db="UniProtKB">
        <authorList>
            <consortium name="EnsemblMetazoa"/>
        </authorList>
    </citation>
    <scope>IDENTIFICATION</scope>
</reference>
<dbReference type="Pfam" id="PF00107">
    <property type="entry name" value="ADH_zinc_N"/>
    <property type="match status" value="1"/>
</dbReference>
<dbReference type="SUPFAM" id="SSF51735">
    <property type="entry name" value="NAD(P)-binding Rossmann-fold domains"/>
    <property type="match status" value="1"/>
</dbReference>
<keyword evidence="3" id="KW-1185">Reference proteome</keyword>
<organism evidence="2 3">
    <name type="scientific">Clytia hemisphaerica</name>
    <dbReference type="NCBI Taxonomy" id="252671"/>
    <lineage>
        <taxon>Eukaryota</taxon>
        <taxon>Metazoa</taxon>
        <taxon>Cnidaria</taxon>
        <taxon>Hydrozoa</taxon>
        <taxon>Hydroidolina</taxon>
        <taxon>Leptothecata</taxon>
        <taxon>Obeliida</taxon>
        <taxon>Clytiidae</taxon>
        <taxon>Clytia</taxon>
    </lineage>
</organism>
<accession>A0A7M5VF72</accession>
<proteinExistence type="predicted"/>
<dbReference type="SMART" id="SM00829">
    <property type="entry name" value="PKS_ER"/>
    <property type="match status" value="1"/>
</dbReference>
<evidence type="ECO:0000313" key="2">
    <source>
        <dbReference type="EnsemblMetazoa" id="CLYHEMP010279.1"/>
    </source>
</evidence>
<dbReference type="InterPro" id="IPR013154">
    <property type="entry name" value="ADH-like_N"/>
</dbReference>
<name>A0A7M5VF72_9CNID</name>